<keyword evidence="2" id="KW-1185">Reference proteome</keyword>
<accession>A0ACB9P4Y4</accession>
<proteinExistence type="predicted"/>
<dbReference type="Proteomes" id="UP001057402">
    <property type="component" value="Chromosome 7"/>
</dbReference>
<gene>
    <name evidence="1" type="ORF">MLD38_026355</name>
</gene>
<protein>
    <submittedName>
        <fullName evidence="1">Uncharacterized protein</fullName>
    </submittedName>
</protein>
<name>A0ACB9P4Y4_9MYRT</name>
<comment type="caution">
    <text evidence="1">The sequence shown here is derived from an EMBL/GenBank/DDBJ whole genome shotgun (WGS) entry which is preliminary data.</text>
</comment>
<reference evidence="2" key="1">
    <citation type="journal article" date="2023" name="Front. Plant Sci.">
        <title>Chromosomal-level genome assembly of Melastoma candidum provides insights into trichome evolution.</title>
        <authorList>
            <person name="Zhong Y."/>
            <person name="Wu W."/>
            <person name="Sun C."/>
            <person name="Zou P."/>
            <person name="Liu Y."/>
            <person name="Dai S."/>
            <person name="Zhou R."/>
        </authorList>
    </citation>
    <scope>NUCLEOTIDE SEQUENCE [LARGE SCALE GENOMIC DNA]</scope>
</reference>
<sequence length="195" mass="22149">MLGIKRMLAMLIVLIGVDRICKSSMLDILVRSRQFETMVSLLEEMAEKRTLSMETSAIVIRAFAAAKERKKAVGVFDLMKRYKFKIGVETINCLLDALENLTEAGRGWNKMIYHGFKLGIAAHNTILDRLLKSKRRSDAIKLFEVMKAKGPAPNVRSYTILIRDFCKHVQIKEATEYFSEMIGSGLQLDAQFTLL</sequence>
<organism evidence="1 2">
    <name type="scientific">Melastoma candidum</name>
    <dbReference type="NCBI Taxonomy" id="119954"/>
    <lineage>
        <taxon>Eukaryota</taxon>
        <taxon>Viridiplantae</taxon>
        <taxon>Streptophyta</taxon>
        <taxon>Embryophyta</taxon>
        <taxon>Tracheophyta</taxon>
        <taxon>Spermatophyta</taxon>
        <taxon>Magnoliopsida</taxon>
        <taxon>eudicotyledons</taxon>
        <taxon>Gunneridae</taxon>
        <taxon>Pentapetalae</taxon>
        <taxon>rosids</taxon>
        <taxon>malvids</taxon>
        <taxon>Myrtales</taxon>
        <taxon>Melastomataceae</taxon>
        <taxon>Melastomatoideae</taxon>
        <taxon>Melastomateae</taxon>
        <taxon>Melastoma</taxon>
    </lineage>
</organism>
<evidence type="ECO:0000313" key="2">
    <source>
        <dbReference type="Proteomes" id="UP001057402"/>
    </source>
</evidence>
<evidence type="ECO:0000313" key="1">
    <source>
        <dbReference type="EMBL" id="KAI4341660.1"/>
    </source>
</evidence>
<dbReference type="EMBL" id="CM042886">
    <property type="protein sequence ID" value="KAI4341660.1"/>
    <property type="molecule type" value="Genomic_DNA"/>
</dbReference>